<evidence type="ECO:0000313" key="3">
    <source>
        <dbReference type="Proteomes" id="UP001303701"/>
    </source>
</evidence>
<accession>A0ABY9WDH1</accession>
<dbReference type="EMBL" id="CP134501">
    <property type="protein sequence ID" value="WNF33713.1"/>
    <property type="molecule type" value="Genomic_DNA"/>
</dbReference>
<dbReference type="Proteomes" id="UP001303701">
    <property type="component" value="Chromosome"/>
</dbReference>
<organism evidence="2 3">
    <name type="scientific">Aeribacillus composti</name>
    <dbReference type="NCBI Taxonomy" id="1868734"/>
    <lineage>
        <taxon>Bacteria</taxon>
        <taxon>Bacillati</taxon>
        <taxon>Bacillota</taxon>
        <taxon>Bacilli</taxon>
        <taxon>Bacillales</taxon>
        <taxon>Bacillaceae</taxon>
        <taxon>Aeribacillus</taxon>
    </lineage>
</organism>
<protein>
    <submittedName>
        <fullName evidence="2">Ferritin-like domain-containing protein</fullName>
    </submittedName>
</protein>
<reference evidence="2 3" key="1">
    <citation type="submission" date="2023-09" db="EMBL/GenBank/DDBJ databases">
        <title>Different Types of Thermotolerant Ring-Cleaving Dioxygenases derived from Aeribacillus composti HB-1 applied for multiple aromatic hydrocarbons removal.</title>
        <authorList>
            <person name="Cao L."/>
            <person name="Li M."/>
            <person name="Ma T."/>
        </authorList>
    </citation>
    <scope>NUCLEOTIDE SEQUENCE [LARGE SCALE GENOMIC DNA]</scope>
    <source>
        <strain evidence="2 3">HB-1</strain>
    </source>
</reference>
<gene>
    <name evidence="2" type="ORF">RI196_03240</name>
</gene>
<evidence type="ECO:0000313" key="2">
    <source>
        <dbReference type="EMBL" id="WNF33713.1"/>
    </source>
</evidence>
<name>A0ABY9WDH1_9BACI</name>
<proteinExistence type="predicted"/>
<dbReference type="Pfam" id="PF09537">
    <property type="entry name" value="DUF2383"/>
    <property type="match status" value="1"/>
</dbReference>
<sequence length="152" mass="17491">MRRAINSLNEFLKGNYMAIHAYNEYINRAKQPELKLLLQQLQQNHQQHAMEITKRIQDLGGKPVDHPGIKGKSMEIFKMLTDHNNEPDHIVKDALAGEKRGIEISQNIVNGTLDDQSYRLVQQILDKNIKHLDLLNQALHDIQKKKPIDTIG</sequence>
<dbReference type="GeneID" id="301124958"/>
<dbReference type="CDD" id="cd00657">
    <property type="entry name" value="Ferritin_like"/>
    <property type="match status" value="1"/>
</dbReference>
<feature type="domain" description="DUF2383" evidence="1">
    <location>
        <begin position="4"/>
        <end position="108"/>
    </location>
</feature>
<evidence type="ECO:0000259" key="1">
    <source>
        <dbReference type="Pfam" id="PF09537"/>
    </source>
</evidence>
<dbReference type="Gene3D" id="1.20.1260.10">
    <property type="match status" value="1"/>
</dbReference>
<dbReference type="SUPFAM" id="SSF47240">
    <property type="entry name" value="Ferritin-like"/>
    <property type="match status" value="1"/>
</dbReference>
<dbReference type="InterPro" id="IPR009078">
    <property type="entry name" value="Ferritin-like_SF"/>
</dbReference>
<dbReference type="InterPro" id="IPR012347">
    <property type="entry name" value="Ferritin-like"/>
</dbReference>
<dbReference type="InterPro" id="IPR019052">
    <property type="entry name" value="DUF2383"/>
</dbReference>
<keyword evidence="3" id="KW-1185">Reference proteome</keyword>
<dbReference type="RefSeq" id="WP_130158378.1">
    <property type="nucleotide sequence ID" value="NZ_CP134501.1"/>
</dbReference>